<sequence length="734" mass="81043">MLSLQHLRLASRELYTSGAFDRVSVRPLQRIKQTRSASGLWQLTHLAPLLSFIGAARKVSRRRQVTMAKASVRPYGEWESPITASFITAGAIKLGAVSCGPDGILRWMEGRPQEAGRQVVCRFGKSEKVDLIPKEVNARTRVHEYGGVPYWISPEGALFYSNFADQRLYMIKSEGDEPVCLTPSSVYEEDRLYRFADCVFDLPRKRLICIREDHTNPKPSEVKNTICSVSWDGTGKMEVLVKGFDFYAAPKLSPDGKQLAYICWNHPSMPWDATELHVARLDESGLVSSEEAICGGDDPVSVLQPAWSPTGTLHFIADTSGWWNLYTWGKSGIKSVYEKDAEFAGAAPGWQLGQQNYCFLPDGRCLACFADRDRGASRLVDVSSGREYGQEEGLPRYFGGMCADGDGKLYFLGGDPARAPGIYAWALPENGKKDAEMLLSSMKSDMQVDEKYISKPELIEFRTGSRMQTAYAFYYPPSNADFSAPEGSVPPLLVKAHGGPTAQTSITFNPALQFWTSRGFAVLDVDYRGSTGYGRAYRMKLLKSWGVVDIEDVCEGAQHLVKKGLADPKRLAIDGGSAGGYTTLGALTFRDVFTAGCSLYGVADLATLAGDTHKFESRYLDGLVGPYPEEKAIYEERAPICHTERLSCPILLLQGDEDKIVPPNQAELMYDAVKARGLACALKIYKGEQHGFRRSENIEDALNSELAFYGRIFNFQPSAGEGIELPSLDIANLD</sequence>
<gene>
    <name evidence="2" type="ORF">SCF082_LOCUS50425</name>
</gene>
<keyword evidence="2" id="KW-0031">Aminopeptidase</keyword>
<dbReference type="Gene3D" id="2.120.10.30">
    <property type="entry name" value="TolB, C-terminal domain"/>
    <property type="match status" value="1"/>
</dbReference>
<keyword evidence="2" id="KW-0378">Hydrolase</keyword>
<protein>
    <submittedName>
        <fullName evidence="2">Dipeptidyl aminopeptidase BIII (DAP BIII)</fullName>
    </submittedName>
</protein>
<evidence type="ECO:0000313" key="2">
    <source>
        <dbReference type="EMBL" id="CAK9108409.1"/>
    </source>
</evidence>
<feature type="domain" description="Peptidase S9 prolyl oligopeptidase catalytic" evidence="1">
    <location>
        <begin position="508"/>
        <end position="714"/>
    </location>
</feature>
<dbReference type="Pfam" id="PF00326">
    <property type="entry name" value="Peptidase_S9"/>
    <property type="match status" value="1"/>
</dbReference>
<dbReference type="GO" id="GO:0004177">
    <property type="term" value="F:aminopeptidase activity"/>
    <property type="evidence" value="ECO:0007669"/>
    <property type="project" value="UniProtKB-KW"/>
</dbReference>
<dbReference type="InterPro" id="IPR029058">
    <property type="entry name" value="AB_hydrolase_fold"/>
</dbReference>
<keyword evidence="3" id="KW-1185">Reference proteome</keyword>
<dbReference type="SUPFAM" id="SSF69322">
    <property type="entry name" value="Tricorn protease domain 2"/>
    <property type="match status" value="1"/>
</dbReference>
<reference evidence="2 3" key="1">
    <citation type="submission" date="2024-02" db="EMBL/GenBank/DDBJ databases">
        <authorList>
            <person name="Chen Y."/>
            <person name="Shah S."/>
            <person name="Dougan E. K."/>
            <person name="Thang M."/>
            <person name="Chan C."/>
        </authorList>
    </citation>
    <scope>NUCLEOTIDE SEQUENCE [LARGE SCALE GENOMIC DNA]</scope>
</reference>
<evidence type="ECO:0000259" key="1">
    <source>
        <dbReference type="Pfam" id="PF00326"/>
    </source>
</evidence>
<dbReference type="InterPro" id="IPR011042">
    <property type="entry name" value="6-blade_b-propeller_TolB-like"/>
</dbReference>
<evidence type="ECO:0000313" key="3">
    <source>
        <dbReference type="Proteomes" id="UP001642464"/>
    </source>
</evidence>
<dbReference type="PANTHER" id="PTHR43056">
    <property type="entry name" value="PEPTIDASE S9 PROLYL OLIGOPEPTIDASE"/>
    <property type="match status" value="1"/>
</dbReference>
<dbReference type="PANTHER" id="PTHR43056:SF5">
    <property type="entry name" value="PEPTIDASE S9 PROLYL OLIGOPEPTIDASE CATALYTIC DOMAIN-CONTAINING PROTEIN"/>
    <property type="match status" value="1"/>
</dbReference>
<dbReference type="InterPro" id="IPR001375">
    <property type="entry name" value="Peptidase_S9_cat"/>
</dbReference>
<dbReference type="SUPFAM" id="SSF53474">
    <property type="entry name" value="alpha/beta-Hydrolases"/>
    <property type="match status" value="1"/>
</dbReference>
<dbReference type="Proteomes" id="UP001642464">
    <property type="component" value="Unassembled WGS sequence"/>
</dbReference>
<dbReference type="InterPro" id="IPR050585">
    <property type="entry name" value="Xaa-Pro_dipeptidyl-ppase/CocE"/>
</dbReference>
<keyword evidence="2" id="KW-0645">Protease</keyword>
<dbReference type="Gene3D" id="3.40.50.1820">
    <property type="entry name" value="alpha/beta hydrolase"/>
    <property type="match status" value="1"/>
</dbReference>
<proteinExistence type="predicted"/>
<organism evidence="2 3">
    <name type="scientific">Durusdinium trenchii</name>
    <dbReference type="NCBI Taxonomy" id="1381693"/>
    <lineage>
        <taxon>Eukaryota</taxon>
        <taxon>Sar</taxon>
        <taxon>Alveolata</taxon>
        <taxon>Dinophyceae</taxon>
        <taxon>Suessiales</taxon>
        <taxon>Symbiodiniaceae</taxon>
        <taxon>Durusdinium</taxon>
    </lineage>
</organism>
<accession>A0ABP0S7U7</accession>
<comment type="caution">
    <text evidence="2">The sequence shown here is derived from an EMBL/GenBank/DDBJ whole genome shotgun (WGS) entry which is preliminary data.</text>
</comment>
<name>A0ABP0S7U7_9DINO</name>
<dbReference type="EMBL" id="CAXAMM010043087">
    <property type="protein sequence ID" value="CAK9108409.1"/>
    <property type="molecule type" value="Genomic_DNA"/>
</dbReference>